<organism evidence="2 3">
    <name type="scientific">Bdellovibrio reynosensis</name>
    <dbReference type="NCBI Taxonomy" id="2835041"/>
    <lineage>
        <taxon>Bacteria</taxon>
        <taxon>Pseudomonadati</taxon>
        <taxon>Bdellovibrionota</taxon>
        <taxon>Bdellovibrionia</taxon>
        <taxon>Bdellovibrionales</taxon>
        <taxon>Pseudobdellovibrionaceae</taxon>
        <taxon>Bdellovibrio</taxon>
    </lineage>
</organism>
<accession>A0ABY4C961</accession>
<dbReference type="EMBL" id="CP093442">
    <property type="protein sequence ID" value="UOF00028.1"/>
    <property type="molecule type" value="Genomic_DNA"/>
</dbReference>
<reference evidence="2" key="1">
    <citation type="submission" date="2022-03" db="EMBL/GenBank/DDBJ databases">
        <title>Genome Identification and Characterization of new species Bdellovibrio reynosense LBG001 sp. nov. from a Mexico soil sample.</title>
        <authorList>
            <person name="Camilli A."/>
            <person name="Ajao Y."/>
            <person name="Guo X."/>
        </authorList>
    </citation>
    <scope>NUCLEOTIDE SEQUENCE</scope>
    <source>
        <strain evidence="2">LBG001</strain>
    </source>
</reference>
<dbReference type="Proteomes" id="UP000830116">
    <property type="component" value="Chromosome"/>
</dbReference>
<keyword evidence="3" id="KW-1185">Reference proteome</keyword>
<evidence type="ECO:0000256" key="1">
    <source>
        <dbReference type="SAM" id="SignalP"/>
    </source>
</evidence>
<sequence length="131" mass="14334">MKTLIFAAALLLSLSAQAHDQITTVLSCTQIHSTADNNFDLELQEGGIAGLLRIVIKRYGVGYNSTETHFVRRGISLTCVGCPEVYENKNIQFIYSPLSGLGDLRIKYEAGFVTEELMCAEAVTSQAPAYK</sequence>
<proteinExistence type="predicted"/>
<feature type="signal peptide" evidence="1">
    <location>
        <begin position="1"/>
        <end position="18"/>
    </location>
</feature>
<feature type="chain" id="PRO_5046446611" evidence="1">
    <location>
        <begin position="19"/>
        <end position="131"/>
    </location>
</feature>
<dbReference type="RefSeq" id="WP_243535597.1">
    <property type="nucleotide sequence ID" value="NZ_CP093442.1"/>
</dbReference>
<evidence type="ECO:0000313" key="3">
    <source>
        <dbReference type="Proteomes" id="UP000830116"/>
    </source>
</evidence>
<name>A0ABY4C961_9BACT</name>
<keyword evidence="1" id="KW-0732">Signal</keyword>
<evidence type="ECO:0000313" key="2">
    <source>
        <dbReference type="EMBL" id="UOF00028.1"/>
    </source>
</evidence>
<gene>
    <name evidence="2" type="ORF">MNR06_09975</name>
</gene>
<protein>
    <submittedName>
        <fullName evidence="2">Uncharacterized protein</fullName>
    </submittedName>
</protein>